<keyword evidence="1" id="KW-0472">Membrane</keyword>
<accession>A0ABN0BA64</accession>
<protein>
    <submittedName>
        <fullName evidence="2">Uncharacterized protein</fullName>
    </submittedName>
</protein>
<gene>
    <name evidence="2" type="ORF">HCCG_00880</name>
</gene>
<feature type="transmembrane region" description="Helical" evidence="1">
    <location>
        <begin position="21"/>
        <end position="37"/>
    </location>
</feature>
<dbReference type="EMBL" id="DS990391">
    <property type="protein sequence ID" value="EFR46333.1"/>
    <property type="molecule type" value="Genomic_DNA"/>
</dbReference>
<keyword evidence="3" id="KW-1185">Reference proteome</keyword>
<sequence>MHTLAFYRESKVKKQKIFRNLFRLFYRFLAFRWYVFFEKENTYNL</sequence>
<keyword evidence="1" id="KW-1133">Transmembrane helix</keyword>
<evidence type="ECO:0000313" key="3">
    <source>
        <dbReference type="Proteomes" id="UP000005755"/>
    </source>
</evidence>
<evidence type="ECO:0000313" key="2">
    <source>
        <dbReference type="EMBL" id="EFR46333.1"/>
    </source>
</evidence>
<evidence type="ECO:0000256" key="1">
    <source>
        <dbReference type="SAM" id="Phobius"/>
    </source>
</evidence>
<keyword evidence="1" id="KW-0812">Transmembrane</keyword>
<organism evidence="2 3">
    <name type="scientific">Helicobacter cinaedi CCUG 18818 = ATCC BAA-847</name>
    <dbReference type="NCBI Taxonomy" id="537971"/>
    <lineage>
        <taxon>Bacteria</taxon>
        <taxon>Pseudomonadati</taxon>
        <taxon>Campylobacterota</taxon>
        <taxon>Epsilonproteobacteria</taxon>
        <taxon>Campylobacterales</taxon>
        <taxon>Helicobacteraceae</taxon>
        <taxon>Helicobacter</taxon>
    </lineage>
</organism>
<proteinExistence type="predicted"/>
<reference evidence="3" key="1">
    <citation type="journal article" date="2014" name="Genome Announc.">
        <title>Draft genome sequences of six enterohepatic helicobacter species isolated from humans and one from rhesus macaques.</title>
        <authorList>
            <person name="Shen Z."/>
            <person name="Sheh A."/>
            <person name="Young S.K."/>
            <person name="Abouelliel A."/>
            <person name="Ward D.V."/>
            <person name="Earl A.M."/>
            <person name="Fox J.G."/>
        </authorList>
    </citation>
    <scope>NUCLEOTIDE SEQUENCE [LARGE SCALE GENOMIC DNA]</scope>
    <source>
        <strain evidence="3">CCUG 18818</strain>
    </source>
</reference>
<dbReference type="Proteomes" id="UP000005755">
    <property type="component" value="Unassembled WGS sequence"/>
</dbReference>
<name>A0ABN0BA64_9HELI</name>